<evidence type="ECO:0000256" key="1">
    <source>
        <dbReference type="ARBA" id="ARBA00006620"/>
    </source>
</evidence>
<dbReference type="InterPro" id="IPR038570">
    <property type="entry name" value="HicA_sf"/>
</dbReference>
<dbReference type="GO" id="GO:0004519">
    <property type="term" value="F:endonuclease activity"/>
    <property type="evidence" value="ECO:0007669"/>
    <property type="project" value="UniProtKB-KW"/>
</dbReference>
<sequence length="83" mass="9691">MSRAERLLQDFRACQGPFPYKELLRLLGNLGYSDKTANGGSGRKFVHDKTKHIIRFHEPHPDKEIKLYLVRQIRDTLEEQGLI</sequence>
<dbReference type="RefSeq" id="WP_006727664.1">
    <property type="nucleotide sequence ID" value="NZ_ALJF01000013.1"/>
</dbReference>
<keyword evidence="9" id="KW-1185">Reference proteome</keyword>
<evidence type="ECO:0000256" key="6">
    <source>
        <dbReference type="ARBA" id="ARBA00022884"/>
    </source>
</evidence>
<keyword evidence="2" id="KW-1277">Toxin-antitoxin system</keyword>
<evidence type="ECO:0000256" key="7">
    <source>
        <dbReference type="ARBA" id="ARBA00023016"/>
    </source>
</evidence>
<dbReference type="SUPFAM" id="SSF54786">
    <property type="entry name" value="YcfA/nrd intein domain"/>
    <property type="match status" value="1"/>
</dbReference>
<gene>
    <name evidence="8" type="ORF">QWE_18353</name>
</gene>
<dbReference type="Gene3D" id="3.30.920.30">
    <property type="entry name" value="Hypothetical protein"/>
    <property type="match status" value="1"/>
</dbReference>
<comment type="similarity">
    <text evidence="1">Belongs to the HicA mRNA interferase family.</text>
</comment>
<organism evidence="8 9">
    <name type="scientific">Agrobacterium albertimagni AOL15</name>
    <dbReference type="NCBI Taxonomy" id="1156935"/>
    <lineage>
        <taxon>Bacteria</taxon>
        <taxon>Pseudomonadati</taxon>
        <taxon>Pseudomonadota</taxon>
        <taxon>Alphaproteobacteria</taxon>
        <taxon>Hyphomicrobiales</taxon>
        <taxon>Rhizobiaceae</taxon>
        <taxon>Rhizobium/Agrobacterium group</taxon>
        <taxon>Agrobacterium</taxon>
    </lineage>
</organism>
<comment type="caution">
    <text evidence="8">The sequence shown here is derived from an EMBL/GenBank/DDBJ whole genome shotgun (WGS) entry which is preliminary data.</text>
</comment>
<dbReference type="GO" id="GO:0016787">
    <property type="term" value="F:hydrolase activity"/>
    <property type="evidence" value="ECO:0007669"/>
    <property type="project" value="UniProtKB-KW"/>
</dbReference>
<evidence type="ECO:0000313" key="8">
    <source>
        <dbReference type="EMBL" id="EKF58589.1"/>
    </source>
</evidence>
<keyword evidence="4" id="KW-0255">Endonuclease</keyword>
<accession>K2Q4B7</accession>
<evidence type="ECO:0000313" key="9">
    <source>
        <dbReference type="Proteomes" id="UP000007123"/>
    </source>
</evidence>
<keyword evidence="6" id="KW-0694">RNA-binding</keyword>
<dbReference type="eggNOG" id="ENOG5032CX1">
    <property type="taxonomic scope" value="Bacteria"/>
</dbReference>
<reference evidence="8 9" key="1">
    <citation type="journal article" date="2012" name="J. Bacteriol.">
        <title>Draft Genome Sequence of Agrobacterium albertimagni Strain AOL15.</title>
        <authorList>
            <person name="Trimble W.L."/>
            <person name="Phung le T."/>
            <person name="Meyer F."/>
            <person name="Gilbert J.A."/>
            <person name="Silver S."/>
        </authorList>
    </citation>
    <scope>NUCLEOTIDE SEQUENCE [LARGE SCALE GENOMIC DNA]</scope>
    <source>
        <strain evidence="8 9">AOL15</strain>
    </source>
</reference>
<evidence type="ECO:0000256" key="5">
    <source>
        <dbReference type="ARBA" id="ARBA00022801"/>
    </source>
</evidence>
<dbReference type="Proteomes" id="UP000007123">
    <property type="component" value="Unassembled WGS sequence"/>
</dbReference>
<dbReference type="GO" id="GO:0003729">
    <property type="term" value="F:mRNA binding"/>
    <property type="evidence" value="ECO:0007669"/>
    <property type="project" value="InterPro"/>
</dbReference>
<keyword evidence="7" id="KW-0346">Stress response</keyword>
<dbReference type="OrthoDB" id="73001at2"/>
<evidence type="ECO:0000256" key="3">
    <source>
        <dbReference type="ARBA" id="ARBA00022722"/>
    </source>
</evidence>
<keyword evidence="5" id="KW-0378">Hydrolase</keyword>
<dbReference type="AlphaFoldDB" id="K2Q4B7"/>
<dbReference type="Pfam" id="PF07927">
    <property type="entry name" value="HicA_toxin"/>
    <property type="match status" value="1"/>
</dbReference>
<dbReference type="InterPro" id="IPR012933">
    <property type="entry name" value="HicA_mRNA_interferase"/>
</dbReference>
<name>K2Q4B7_9HYPH</name>
<evidence type="ECO:0000256" key="2">
    <source>
        <dbReference type="ARBA" id="ARBA00022649"/>
    </source>
</evidence>
<evidence type="ECO:0000256" key="4">
    <source>
        <dbReference type="ARBA" id="ARBA00022759"/>
    </source>
</evidence>
<protein>
    <submittedName>
        <fullName evidence="8">HicA protein</fullName>
    </submittedName>
</protein>
<dbReference type="STRING" id="1156935.QWE_18353"/>
<dbReference type="EMBL" id="ALJF01000013">
    <property type="protein sequence ID" value="EKF58589.1"/>
    <property type="molecule type" value="Genomic_DNA"/>
</dbReference>
<keyword evidence="3" id="KW-0540">Nuclease</keyword>
<proteinExistence type="inferred from homology"/>